<evidence type="ECO:0008006" key="8">
    <source>
        <dbReference type="Google" id="ProtNLM"/>
    </source>
</evidence>
<feature type="transmembrane region" description="Helical" evidence="5">
    <location>
        <begin position="41"/>
        <end position="59"/>
    </location>
</feature>
<dbReference type="GO" id="GO:0016020">
    <property type="term" value="C:membrane"/>
    <property type="evidence" value="ECO:0007669"/>
    <property type="project" value="UniProtKB-SubCell"/>
</dbReference>
<feature type="transmembrane region" description="Helical" evidence="5">
    <location>
        <begin position="115"/>
        <end position="135"/>
    </location>
</feature>
<feature type="transmembrane region" description="Helical" evidence="5">
    <location>
        <begin position="142"/>
        <end position="162"/>
    </location>
</feature>
<protein>
    <recommendedName>
        <fullName evidence="8">Polysaccharide biosynthesis protein</fullName>
    </recommendedName>
</protein>
<evidence type="ECO:0000313" key="6">
    <source>
        <dbReference type="EMBL" id="KKB61944.1"/>
    </source>
</evidence>
<feature type="transmembrane region" description="Helical" evidence="5">
    <location>
        <begin position="80"/>
        <end position="103"/>
    </location>
</feature>
<keyword evidence="7" id="KW-1185">Reference proteome</keyword>
<evidence type="ECO:0000256" key="4">
    <source>
        <dbReference type="ARBA" id="ARBA00023136"/>
    </source>
</evidence>
<sequence>MRRVIGNAFSLGAVQIVSQLLPLLSLPYLARTLGASELGRLGFALSIGQIMITITDYGFNLSGAKSASVNRNDSLKLTRLFCSITSIRIILAMLGFAVFSAFYKSNSRSDEDFHLFLAAYTAVLGNIIFPLWFFQGLEQLKFVSLVQIISRLVMFLLTFALIKSPEDVVIACLLQSIGYVIGAIVVLPLLFRILNVSDFSWATLLEIRQELKSGWNLFLSTAAVSAYSSCNTFILGFFVSPALLGHYNIAEKMLRGIVTVYGAISSAVYPHVVELAAQSKEKVVNFNKRLLWAFGGASAIVAILIIILAPTVIPWLFGDKYLQSINILQVFSLMFPLVVVSNILGILTMLPFGMERCFSRILIISALLNFLLFTPMIKFFSVSGAVWANVIIECFVTLAMGIALVKSGYILKSKASMRK</sequence>
<evidence type="ECO:0000256" key="2">
    <source>
        <dbReference type="ARBA" id="ARBA00022692"/>
    </source>
</evidence>
<dbReference type="RefSeq" id="WP_046153806.1">
    <property type="nucleotide sequence ID" value="NZ_CADFGU010000009.1"/>
</dbReference>
<dbReference type="STRING" id="28092.WM40_20410"/>
<dbReference type="AlphaFoldDB" id="A0A0F5JWA3"/>
<organism evidence="6 7">
    <name type="scientific">Robbsia andropogonis</name>
    <dbReference type="NCBI Taxonomy" id="28092"/>
    <lineage>
        <taxon>Bacteria</taxon>
        <taxon>Pseudomonadati</taxon>
        <taxon>Pseudomonadota</taxon>
        <taxon>Betaproteobacteria</taxon>
        <taxon>Burkholderiales</taxon>
        <taxon>Burkholderiaceae</taxon>
        <taxon>Robbsia</taxon>
    </lineage>
</organism>
<dbReference type="PANTHER" id="PTHR43424:SF1">
    <property type="entry name" value="LOCUS PUTATIVE PROTEIN 1-RELATED"/>
    <property type="match status" value="1"/>
</dbReference>
<evidence type="ECO:0000256" key="1">
    <source>
        <dbReference type="ARBA" id="ARBA00004141"/>
    </source>
</evidence>
<dbReference type="Pfam" id="PF01943">
    <property type="entry name" value="Polysacc_synt"/>
    <property type="match status" value="1"/>
</dbReference>
<comment type="subcellular location">
    <subcellularLocation>
        <location evidence="1">Membrane</location>
        <topology evidence="1">Multi-pass membrane protein</topology>
    </subcellularLocation>
</comment>
<feature type="transmembrane region" description="Helical" evidence="5">
    <location>
        <begin position="168"/>
        <end position="194"/>
    </location>
</feature>
<gene>
    <name evidence="6" type="ORF">WM40_20410</name>
</gene>
<dbReference type="InterPro" id="IPR002797">
    <property type="entry name" value="Polysacc_synth"/>
</dbReference>
<feature type="transmembrane region" description="Helical" evidence="5">
    <location>
        <begin position="333"/>
        <end position="354"/>
    </location>
</feature>
<dbReference type="PANTHER" id="PTHR43424">
    <property type="entry name" value="LOCUS PUTATIVE PROTEIN 1-RELATED"/>
    <property type="match status" value="1"/>
</dbReference>
<dbReference type="PATRIC" id="fig|28092.6.peg.4802"/>
<dbReference type="InterPro" id="IPR052556">
    <property type="entry name" value="PolySynth_Transporter"/>
</dbReference>
<feature type="transmembrane region" description="Helical" evidence="5">
    <location>
        <begin position="258"/>
        <end position="277"/>
    </location>
</feature>
<feature type="transmembrane region" description="Helical" evidence="5">
    <location>
        <begin position="215"/>
        <end position="238"/>
    </location>
</feature>
<accession>A0A0F5JWA3</accession>
<feature type="transmembrane region" description="Helical" evidence="5">
    <location>
        <begin position="386"/>
        <end position="411"/>
    </location>
</feature>
<evidence type="ECO:0000256" key="3">
    <source>
        <dbReference type="ARBA" id="ARBA00022989"/>
    </source>
</evidence>
<feature type="transmembrane region" description="Helical" evidence="5">
    <location>
        <begin position="289"/>
        <end position="313"/>
    </location>
</feature>
<name>A0A0F5JWA3_9BURK</name>
<evidence type="ECO:0000313" key="7">
    <source>
        <dbReference type="Proteomes" id="UP000033618"/>
    </source>
</evidence>
<proteinExistence type="predicted"/>
<keyword evidence="2 5" id="KW-0812">Transmembrane</keyword>
<evidence type="ECO:0000256" key="5">
    <source>
        <dbReference type="SAM" id="Phobius"/>
    </source>
</evidence>
<feature type="transmembrane region" description="Helical" evidence="5">
    <location>
        <begin position="7"/>
        <end position="29"/>
    </location>
</feature>
<dbReference type="EMBL" id="LAQU01000028">
    <property type="protein sequence ID" value="KKB61944.1"/>
    <property type="molecule type" value="Genomic_DNA"/>
</dbReference>
<dbReference type="Proteomes" id="UP000033618">
    <property type="component" value="Unassembled WGS sequence"/>
</dbReference>
<comment type="caution">
    <text evidence="6">The sequence shown here is derived from an EMBL/GenBank/DDBJ whole genome shotgun (WGS) entry which is preliminary data.</text>
</comment>
<reference evidence="6 7" key="1">
    <citation type="submission" date="2015-03" db="EMBL/GenBank/DDBJ databases">
        <title>Draft Genome Sequence of Burkholderia andropogonis type strain ICMP2807, isolated from Sorghum bicolor.</title>
        <authorList>
            <person name="Lopes-Santos L."/>
            <person name="Castro D.B."/>
            <person name="Ottoboni L.M."/>
            <person name="Park D."/>
            <person name="Weirc B.S."/>
            <person name="Destefano S.A."/>
        </authorList>
    </citation>
    <scope>NUCLEOTIDE SEQUENCE [LARGE SCALE GENOMIC DNA]</scope>
    <source>
        <strain evidence="6 7">ICMP2807</strain>
    </source>
</reference>
<feature type="transmembrane region" description="Helical" evidence="5">
    <location>
        <begin position="361"/>
        <end position="380"/>
    </location>
</feature>
<keyword evidence="4 5" id="KW-0472">Membrane</keyword>
<keyword evidence="3 5" id="KW-1133">Transmembrane helix</keyword>